<keyword evidence="4" id="KW-1185">Reference proteome</keyword>
<keyword evidence="3" id="KW-0251">Elongation factor</keyword>
<evidence type="ECO:0000259" key="1">
    <source>
        <dbReference type="Pfam" id="PF07299"/>
    </source>
</evidence>
<sequence length="217" mass="25084">MEPFIRNDQFNYIKKQAQSIVNGHSTANDKGVLTAVKTMAMERSTQLFHELNEEQKKLLEPIVDIVNKEDSEQFLAVLKPYVIPFQEVREQTLKKLFPKVKKLKTPDLNKIDWRAISYLGWNDTGSEKKYLVLRDPEKEKLVGLQGSYKPLPNQKGICVICNHFEEVGLFVAQVKGNVQGTFTRRGNYICHDTEACNSRITSLDKLHDFMNRVRKKN</sequence>
<dbReference type="Pfam" id="PF07299">
    <property type="entry name" value="EF-G-binding_N"/>
    <property type="match status" value="1"/>
</dbReference>
<dbReference type="Gene3D" id="1.20.1280.250">
    <property type="match status" value="1"/>
</dbReference>
<dbReference type="InterPro" id="IPR010841">
    <property type="entry name" value="EF-G-binding_N"/>
</dbReference>
<dbReference type="Pfam" id="PF16571">
    <property type="entry name" value="FBP_C"/>
    <property type="match status" value="1"/>
</dbReference>
<dbReference type="GO" id="GO:0003746">
    <property type="term" value="F:translation elongation factor activity"/>
    <property type="evidence" value="ECO:0007669"/>
    <property type="project" value="UniProtKB-KW"/>
</dbReference>
<keyword evidence="3" id="KW-0648">Protein biosynthesis</keyword>
<feature type="domain" description="Elongation factor G-binding protein C-terminal treble-clef zinc-finger" evidence="2">
    <location>
        <begin position="100"/>
        <end position="203"/>
    </location>
</feature>
<accession>A0A516KCD8</accession>
<dbReference type="Proteomes" id="UP000315215">
    <property type="component" value="Chromosome"/>
</dbReference>
<dbReference type="AlphaFoldDB" id="A0A516KCD8"/>
<dbReference type="CDD" id="cd16342">
    <property type="entry name" value="FusC_FusB"/>
    <property type="match status" value="1"/>
</dbReference>
<feature type="domain" description="Elongation factor G-binding protein N-terminal" evidence="1">
    <location>
        <begin position="4"/>
        <end position="86"/>
    </location>
</feature>
<dbReference type="InterPro" id="IPR038344">
    <property type="entry name" value="EF-G_N_sf"/>
</dbReference>
<dbReference type="EMBL" id="CP041666">
    <property type="protein sequence ID" value="QDP39006.1"/>
    <property type="molecule type" value="Genomic_DNA"/>
</dbReference>
<evidence type="ECO:0000259" key="2">
    <source>
        <dbReference type="Pfam" id="PF16571"/>
    </source>
</evidence>
<dbReference type="KEGG" id="aqt:FN924_01515"/>
<name>A0A516KCD8_9BACI</name>
<dbReference type="InterPro" id="IPR032330">
    <property type="entry name" value="EF-G-binding_C"/>
</dbReference>
<dbReference type="OrthoDB" id="1891078at2"/>
<evidence type="ECO:0000313" key="3">
    <source>
        <dbReference type="EMBL" id="QDP39006.1"/>
    </source>
</evidence>
<gene>
    <name evidence="3" type="ORF">FN924_01515</name>
</gene>
<proteinExistence type="predicted"/>
<evidence type="ECO:0000313" key="4">
    <source>
        <dbReference type="Proteomes" id="UP000315215"/>
    </source>
</evidence>
<protein>
    <submittedName>
        <fullName evidence="3">Elongation factor G-binding protein</fullName>
    </submittedName>
</protein>
<organism evidence="3 4">
    <name type="scientific">Radiobacillus deserti</name>
    <dbReference type="NCBI Taxonomy" id="2594883"/>
    <lineage>
        <taxon>Bacteria</taxon>
        <taxon>Bacillati</taxon>
        <taxon>Bacillota</taxon>
        <taxon>Bacilli</taxon>
        <taxon>Bacillales</taxon>
        <taxon>Bacillaceae</taxon>
        <taxon>Radiobacillus</taxon>
    </lineage>
</organism>
<dbReference type="RefSeq" id="WP_143891756.1">
    <property type="nucleotide sequence ID" value="NZ_CP041666.1"/>
</dbReference>
<reference evidence="3 4" key="1">
    <citation type="submission" date="2019-07" db="EMBL/GenBank/DDBJ databases">
        <authorList>
            <person name="Li J."/>
        </authorList>
    </citation>
    <scope>NUCLEOTIDE SEQUENCE [LARGE SCALE GENOMIC DNA]</scope>
    <source>
        <strain evidence="3 4">TKL69</strain>
    </source>
</reference>